<dbReference type="InterPro" id="IPR050902">
    <property type="entry name" value="ABC_Transporter_SBP"/>
</dbReference>
<dbReference type="Gene3D" id="3.40.50.1980">
    <property type="entry name" value="Nitrogenase molybdenum iron protein domain"/>
    <property type="match status" value="2"/>
</dbReference>
<organism evidence="4 5">
    <name type="scientific">Usitatibacter palustris</name>
    <dbReference type="NCBI Taxonomy" id="2732487"/>
    <lineage>
        <taxon>Bacteria</taxon>
        <taxon>Pseudomonadati</taxon>
        <taxon>Pseudomonadota</taxon>
        <taxon>Betaproteobacteria</taxon>
        <taxon>Nitrosomonadales</taxon>
        <taxon>Usitatibacteraceae</taxon>
        <taxon>Usitatibacter</taxon>
    </lineage>
</organism>
<dbReference type="PANTHER" id="PTHR30535">
    <property type="entry name" value="VITAMIN B12-BINDING PROTEIN"/>
    <property type="match status" value="1"/>
</dbReference>
<dbReference type="SUPFAM" id="SSF53807">
    <property type="entry name" value="Helical backbone' metal receptor"/>
    <property type="match status" value="1"/>
</dbReference>
<gene>
    <name evidence="4" type="primary">btuF</name>
    <name evidence="4" type="ORF">DSM104440_02540</name>
</gene>
<dbReference type="Pfam" id="PF01497">
    <property type="entry name" value="Peripla_BP_2"/>
    <property type="match status" value="1"/>
</dbReference>
<evidence type="ECO:0000256" key="1">
    <source>
        <dbReference type="ARBA" id="ARBA00022729"/>
    </source>
</evidence>
<evidence type="ECO:0000313" key="4">
    <source>
        <dbReference type="EMBL" id="QJR15714.1"/>
    </source>
</evidence>
<evidence type="ECO:0000313" key="5">
    <source>
        <dbReference type="Proteomes" id="UP000503096"/>
    </source>
</evidence>
<protein>
    <submittedName>
        <fullName evidence="4">Vitamin B12-binding protein</fullName>
    </submittedName>
</protein>
<dbReference type="RefSeq" id="WP_171163243.1">
    <property type="nucleotide sequence ID" value="NZ_CP053073.1"/>
</dbReference>
<dbReference type="PANTHER" id="PTHR30535:SF34">
    <property type="entry name" value="MOLYBDATE-BINDING PROTEIN MOLA"/>
    <property type="match status" value="1"/>
</dbReference>
<dbReference type="FunCoup" id="A0A6M4HB70">
    <property type="interactions" value="223"/>
</dbReference>
<dbReference type="InterPro" id="IPR002491">
    <property type="entry name" value="ABC_transptr_periplasmic_BD"/>
</dbReference>
<evidence type="ECO:0000256" key="2">
    <source>
        <dbReference type="SAM" id="SignalP"/>
    </source>
</evidence>
<evidence type="ECO:0000259" key="3">
    <source>
        <dbReference type="PROSITE" id="PS50983"/>
    </source>
</evidence>
<feature type="signal peptide" evidence="2">
    <location>
        <begin position="1"/>
        <end position="19"/>
    </location>
</feature>
<dbReference type="NCBIfam" id="NF038402">
    <property type="entry name" value="TroA_like"/>
    <property type="match status" value="1"/>
</dbReference>
<feature type="chain" id="PRO_5027095221" evidence="2">
    <location>
        <begin position="20"/>
        <end position="270"/>
    </location>
</feature>
<proteinExistence type="predicted"/>
<sequence>MRAWLAALAALGLATGAQAQRIVSLSPFLTEAVYAVGAGDKLIAVSEFSDYPPEAKKLPTISNAVGISWEKLAVLKPDIALIWADSLKEGDRERFARVGARVEVFAGRRLDDVPRTLREVARLTGQAGDPESARAFEQRIAALRRANAGKPRISAFLEIQHRPLMTIAGDHYMNDALAICGAENPFASLPGVAPEVSWEAMLARDPAVIVGAGSPEGEKAFRERWKERPTLRAVRNDAFVYVNGDHFYRPTPRLADGVEALCRGIDALRR</sequence>
<reference evidence="4 5" key="1">
    <citation type="submission" date="2020-04" db="EMBL/GenBank/DDBJ databases">
        <title>Usitatibacter rugosus gen. nov., sp. nov. and Usitatibacter palustris sp. nov., novel members of Usitatibacteraceae fam. nov. within the order Nitrosomonadales isolated from soil.</title>
        <authorList>
            <person name="Huber K.J."/>
            <person name="Neumann-Schaal M."/>
            <person name="Geppert A."/>
            <person name="Luckner M."/>
            <person name="Wanner G."/>
            <person name="Overmann J."/>
        </authorList>
    </citation>
    <scope>NUCLEOTIDE SEQUENCE [LARGE SCALE GENOMIC DNA]</scope>
    <source>
        <strain evidence="4 5">Swamp67</strain>
    </source>
</reference>
<name>A0A6M4HB70_9PROT</name>
<dbReference type="CDD" id="cd01144">
    <property type="entry name" value="BtuF"/>
    <property type="match status" value="1"/>
</dbReference>
<dbReference type="InParanoid" id="A0A6M4HB70"/>
<keyword evidence="5" id="KW-1185">Reference proteome</keyword>
<dbReference type="GO" id="GO:0071281">
    <property type="term" value="P:cellular response to iron ion"/>
    <property type="evidence" value="ECO:0007669"/>
    <property type="project" value="TreeGrafter"/>
</dbReference>
<keyword evidence="1 2" id="KW-0732">Signal</keyword>
<accession>A0A6M4HB70</accession>
<dbReference type="PROSITE" id="PS50983">
    <property type="entry name" value="FE_B12_PBP"/>
    <property type="match status" value="1"/>
</dbReference>
<dbReference type="InterPro" id="IPR054828">
    <property type="entry name" value="Vit_B12_bind_prot"/>
</dbReference>
<dbReference type="KEGG" id="upl:DSM104440_02540"/>
<feature type="domain" description="Fe/B12 periplasmic-binding" evidence="3">
    <location>
        <begin position="21"/>
        <end position="270"/>
    </location>
</feature>
<dbReference type="Proteomes" id="UP000503096">
    <property type="component" value="Chromosome"/>
</dbReference>
<dbReference type="AlphaFoldDB" id="A0A6M4HB70"/>
<dbReference type="EMBL" id="CP053073">
    <property type="protein sequence ID" value="QJR15714.1"/>
    <property type="molecule type" value="Genomic_DNA"/>
</dbReference>